<dbReference type="PANTHER" id="PTHR11102:SF160">
    <property type="entry name" value="ERAD-ASSOCIATED E3 UBIQUITIN-PROTEIN LIGASE COMPONENT HRD3"/>
    <property type="match status" value="1"/>
</dbReference>
<dbReference type="InterPro" id="IPR006597">
    <property type="entry name" value="Sel1-like"/>
</dbReference>
<protein>
    <submittedName>
        <fullName evidence="1">Sel1 repeat family protein</fullName>
    </submittedName>
</protein>
<dbReference type="InterPro" id="IPR050767">
    <property type="entry name" value="Sel1_AlgK"/>
</dbReference>
<keyword evidence="2" id="KW-1185">Reference proteome</keyword>
<dbReference type="SUPFAM" id="SSF81901">
    <property type="entry name" value="HCP-like"/>
    <property type="match status" value="2"/>
</dbReference>
<dbReference type="InterPro" id="IPR011990">
    <property type="entry name" value="TPR-like_helical_dom_sf"/>
</dbReference>
<dbReference type="RefSeq" id="WP_149188475.1">
    <property type="nucleotide sequence ID" value="NZ_VTOZ01000004.1"/>
</dbReference>
<comment type="caution">
    <text evidence="1">The sequence shown here is derived from an EMBL/GenBank/DDBJ whole genome shotgun (WGS) entry which is preliminary data.</text>
</comment>
<evidence type="ECO:0000313" key="2">
    <source>
        <dbReference type="Proteomes" id="UP000322783"/>
    </source>
</evidence>
<dbReference type="Pfam" id="PF08238">
    <property type="entry name" value="Sel1"/>
    <property type="match status" value="6"/>
</dbReference>
<dbReference type="Gene3D" id="1.25.40.10">
    <property type="entry name" value="Tetratricopeptide repeat domain"/>
    <property type="match status" value="2"/>
</dbReference>
<dbReference type="EMBL" id="VTOZ01000004">
    <property type="protein sequence ID" value="TYZ30276.1"/>
    <property type="molecule type" value="Genomic_DNA"/>
</dbReference>
<reference evidence="1 2" key="1">
    <citation type="submission" date="2019-08" db="EMBL/GenBank/DDBJ databases">
        <title>Selenomonas sp. mPRGC5 and Selenomonas sp. mPRGC8 isolated from ruminal fluid of dairy goat (Capra hircus).</title>
        <authorList>
            <person name="Poothong S."/>
            <person name="Nuengjamnong C."/>
            <person name="Tanasupawat S."/>
        </authorList>
    </citation>
    <scope>NUCLEOTIDE SEQUENCE [LARGE SCALE GENOMIC DNA]</scope>
    <source>
        <strain evidence="2">mPRGC8</strain>
    </source>
</reference>
<dbReference type="PANTHER" id="PTHR11102">
    <property type="entry name" value="SEL-1-LIKE PROTEIN"/>
    <property type="match status" value="1"/>
</dbReference>
<dbReference type="AlphaFoldDB" id="A0A5D6WQB0"/>
<evidence type="ECO:0000313" key="1">
    <source>
        <dbReference type="EMBL" id="TYZ30276.1"/>
    </source>
</evidence>
<dbReference type="Proteomes" id="UP000322783">
    <property type="component" value="Unassembled WGS sequence"/>
</dbReference>
<sequence>MMIVKKFQPLVREAIDLIWQHYDAESAKRGQKMLQQAAAAGDADAWALLARTYMGIGESWENSVFPIAEDTDEVHRCLQKSIEGGSAAGVLCAIEHRDLTPVEHVAMLAHWETPATVLEEIRAYAAAEPMVAYLLGAAYKFGGVSLLLGENDGQRERLKQALPFIEAAVDSGLAYGLDLYKTCVRDMYRGDGNPEKIAKFRRLEDGFCRAGVPHALYSRGEDLFNQEKYAEALGYYEKAAAARLDSALYSLGYMYRHGLGVKEDSRKAFEEYFLPLAVQGHVVSMYQVADTYFWGDFFARDYAKAYEWCEKAMNRVVQFHGFYDYDVLMPLICYCKLYGRGTSMDRNLAARSIREEMLREEQKPVLPRYKRALLQYLMAEVYAHGYGPVAQNEELAEKYRREATEYEGFKVMLEKMSWETENEAEVRNWKNSAATNSRPAALAEAETIRDRQEARIAAADGRRQWRLCTEWRQKYGLIFSHYNNAELQAALAMLAKDKYRSVALNSQQAGENYLEAYHEQDGYYLLAAIDGRAVHKQVKELSSALAVLTAWADGQGLHGEDWQADEEVAKNKQWNEYLQIAQECEEREDTEGRIKALTAAADSGCGYAMNLLGVINCQNLKTASTWFLKATLTSDPEDVAMAWYSLGKLHKENPQGDKLAILRYLQKAADMGYAKAWLEMGICYLRGIGTIVDYEKGVACYEKAIAMGDYETMLARAHLCRDAEGEWHDLDTAIAVLERVAYEKNDENEWQNEGRVMLANALLAKDKQANYTCARDLVREAAGEGFAEGAWNLAHFYKDEGNFTSYRKLLCRTAEEGYQPAQEELDHIYDTSEWSECL</sequence>
<gene>
    <name evidence="1" type="ORF">FZ041_03085</name>
</gene>
<name>A0A5D6WQB0_9FIRM</name>
<organism evidence="1 2">
    <name type="scientific">Selenomonas caprae</name>
    <dbReference type="NCBI Taxonomy" id="2606905"/>
    <lineage>
        <taxon>Bacteria</taxon>
        <taxon>Bacillati</taxon>
        <taxon>Bacillota</taxon>
        <taxon>Negativicutes</taxon>
        <taxon>Selenomonadales</taxon>
        <taxon>Selenomonadaceae</taxon>
        <taxon>Selenomonas</taxon>
    </lineage>
</organism>
<proteinExistence type="predicted"/>
<dbReference type="SMART" id="SM00671">
    <property type="entry name" value="SEL1"/>
    <property type="match status" value="6"/>
</dbReference>
<accession>A0A5D6WQB0</accession>